<dbReference type="InterPro" id="IPR029057">
    <property type="entry name" value="PRTase-like"/>
</dbReference>
<dbReference type="Bgee" id="ENSACLG00000005989">
    <property type="expression patterns" value="Expressed in anal fin and 8 other cell types or tissues"/>
</dbReference>
<dbReference type="SMART" id="SM01400">
    <property type="entry name" value="Pribosyltran_N"/>
    <property type="match status" value="1"/>
</dbReference>
<dbReference type="NCBIfam" id="TIGR01251">
    <property type="entry name" value="ribP_PPkin"/>
    <property type="match status" value="1"/>
</dbReference>
<dbReference type="CDD" id="cd06223">
    <property type="entry name" value="PRTases_typeI"/>
    <property type="match status" value="1"/>
</dbReference>
<keyword evidence="5" id="KW-1185">Reference proteome</keyword>
<dbReference type="GeneTree" id="ENSGT00950000182803"/>
<dbReference type="AlphaFoldDB" id="A0A3P8NVU7"/>
<proteinExistence type="inferred from homology"/>
<dbReference type="GO" id="GO:0000287">
    <property type="term" value="F:magnesium ion binding"/>
    <property type="evidence" value="ECO:0007669"/>
    <property type="project" value="InterPro"/>
</dbReference>
<accession>A0A3P8NVU7</accession>
<gene>
    <name evidence="4" type="primary">PRPSAP1</name>
</gene>
<dbReference type="Pfam" id="PF13793">
    <property type="entry name" value="Pribosyltran_N"/>
    <property type="match status" value="1"/>
</dbReference>
<sequence>MLYPRLLLAPFSSLNSFEKQRSPKLSYGYTKMNIARGGYRVFSANSSTACTELAQKITERLGVELGKSVVYQESDSGETRVDVKESVRGQDIFIIQTIPRDVNTAVMELLVMAYALKTSCAKNIIGVIPYFPYSKQCKMRKRGSIVCKLLASMLAKAGLTHIITMDLHQKEIQGFFNFPVDNLRASPFLIQYIQEEIPNYRNAVIVAKSPSAAKRAQSYAERLRLGLAVIHGEAHHSESDMADGRHSPPLSRAITGHTGLELPLMMAKEKPPISVVGDVGGRIAIIVDDIIDDVEDFVAAAEILKERGAYKIYVMATHGLLSAEAPRLIEESAIDEVVVTNTVPHEVQKLQCPKIKTVDVSMILAEAIRRIHNGESMAYLFRNIAMDD</sequence>
<reference evidence="5" key="2">
    <citation type="submission" date="2023-03" db="EMBL/GenBank/DDBJ databases">
        <authorList>
            <consortium name="Wellcome Sanger Institute Data Sharing"/>
        </authorList>
    </citation>
    <scope>NUCLEOTIDE SEQUENCE [LARGE SCALE GENOMIC DNA]</scope>
</reference>
<comment type="similarity">
    <text evidence="1">Belongs to the ribose-phosphate pyrophosphokinase family.</text>
</comment>
<dbReference type="PANTHER" id="PTHR10210:SF28">
    <property type="entry name" value="PHOSPHORIBOSYL PYROPHOSPHATE SYNTHASE-ASSOCIATED PROTEIN 1"/>
    <property type="match status" value="1"/>
</dbReference>
<reference evidence="4" key="4">
    <citation type="submission" date="2025-09" db="UniProtKB">
        <authorList>
            <consortium name="Ensembl"/>
        </authorList>
    </citation>
    <scope>IDENTIFICATION</scope>
</reference>
<dbReference type="GO" id="GO:0004749">
    <property type="term" value="F:ribose phosphate diphosphokinase activity"/>
    <property type="evidence" value="ECO:0007669"/>
    <property type="project" value="TreeGrafter"/>
</dbReference>
<dbReference type="GO" id="GO:0002189">
    <property type="term" value="C:ribose phosphate diphosphokinase complex"/>
    <property type="evidence" value="ECO:0007669"/>
    <property type="project" value="TreeGrafter"/>
</dbReference>
<dbReference type="InterPro" id="IPR029099">
    <property type="entry name" value="Pribosyltran_N"/>
</dbReference>
<dbReference type="PANTHER" id="PTHR10210">
    <property type="entry name" value="RIBOSE-PHOSPHATE DIPHOSPHOKINASE FAMILY MEMBER"/>
    <property type="match status" value="1"/>
</dbReference>
<evidence type="ECO:0000256" key="1">
    <source>
        <dbReference type="ARBA" id="ARBA00006478"/>
    </source>
</evidence>
<dbReference type="Proteomes" id="UP000265100">
    <property type="component" value="Chromosome 6"/>
</dbReference>
<dbReference type="InterPro" id="IPR000836">
    <property type="entry name" value="PRTase_dom"/>
</dbReference>
<feature type="domain" description="Ribose-phosphate pyrophosphokinase N-terminal" evidence="3">
    <location>
        <begin position="46"/>
        <end position="158"/>
    </location>
</feature>
<reference evidence="4 5" key="1">
    <citation type="submission" date="2018-05" db="EMBL/GenBank/DDBJ databases">
        <authorList>
            <person name="Datahose"/>
        </authorList>
    </citation>
    <scope>NUCLEOTIDE SEQUENCE</scope>
</reference>
<dbReference type="SUPFAM" id="SSF53271">
    <property type="entry name" value="PRTase-like"/>
    <property type="match status" value="2"/>
</dbReference>
<dbReference type="Ensembl" id="ENSACLT00000009024.2">
    <property type="protein sequence ID" value="ENSACLP00000008820.2"/>
    <property type="gene ID" value="ENSACLG00000005989.2"/>
</dbReference>
<dbReference type="GO" id="GO:0005737">
    <property type="term" value="C:cytoplasm"/>
    <property type="evidence" value="ECO:0007669"/>
    <property type="project" value="TreeGrafter"/>
</dbReference>
<evidence type="ECO:0000313" key="4">
    <source>
        <dbReference type="Ensembl" id="ENSACLP00000008820.2"/>
    </source>
</evidence>
<name>A0A3P8NVU7_ASTCA</name>
<dbReference type="GO" id="GO:0006015">
    <property type="term" value="P:5-phosphoribose 1-diphosphate biosynthetic process"/>
    <property type="evidence" value="ECO:0007669"/>
    <property type="project" value="TreeGrafter"/>
</dbReference>
<dbReference type="InterPro" id="IPR005946">
    <property type="entry name" value="Rib-P_diPkinase"/>
</dbReference>
<dbReference type="Gene3D" id="3.40.50.2020">
    <property type="match status" value="2"/>
</dbReference>
<dbReference type="Pfam" id="PF14572">
    <property type="entry name" value="Pribosyl_synth"/>
    <property type="match status" value="1"/>
</dbReference>
<keyword evidence="2" id="KW-0545">Nucleotide biosynthesis</keyword>
<dbReference type="GO" id="GO:0005524">
    <property type="term" value="F:ATP binding"/>
    <property type="evidence" value="ECO:0007669"/>
    <property type="project" value="TreeGrafter"/>
</dbReference>
<evidence type="ECO:0000256" key="2">
    <source>
        <dbReference type="ARBA" id="ARBA00022727"/>
    </source>
</evidence>
<protein>
    <recommendedName>
        <fullName evidence="3">Ribose-phosphate pyrophosphokinase N-terminal domain-containing protein</fullName>
    </recommendedName>
</protein>
<reference evidence="4" key="3">
    <citation type="submission" date="2025-08" db="UniProtKB">
        <authorList>
            <consortium name="Ensembl"/>
        </authorList>
    </citation>
    <scope>IDENTIFICATION</scope>
</reference>
<organism evidence="4 5">
    <name type="scientific">Astatotilapia calliptera</name>
    <name type="common">Eastern happy</name>
    <name type="synonym">Chromis callipterus</name>
    <dbReference type="NCBI Taxonomy" id="8154"/>
    <lineage>
        <taxon>Eukaryota</taxon>
        <taxon>Metazoa</taxon>
        <taxon>Chordata</taxon>
        <taxon>Craniata</taxon>
        <taxon>Vertebrata</taxon>
        <taxon>Euteleostomi</taxon>
        <taxon>Actinopterygii</taxon>
        <taxon>Neopterygii</taxon>
        <taxon>Teleostei</taxon>
        <taxon>Neoteleostei</taxon>
        <taxon>Acanthomorphata</taxon>
        <taxon>Ovalentaria</taxon>
        <taxon>Cichlomorphae</taxon>
        <taxon>Cichliformes</taxon>
        <taxon>Cichlidae</taxon>
        <taxon>African cichlids</taxon>
        <taxon>Pseudocrenilabrinae</taxon>
        <taxon>Haplochromini</taxon>
        <taxon>Astatotilapia</taxon>
    </lineage>
</organism>
<dbReference type="GO" id="GO:0006164">
    <property type="term" value="P:purine nucleotide biosynthetic process"/>
    <property type="evidence" value="ECO:0007669"/>
    <property type="project" value="TreeGrafter"/>
</dbReference>
<evidence type="ECO:0000259" key="3">
    <source>
        <dbReference type="Pfam" id="PF13793"/>
    </source>
</evidence>
<evidence type="ECO:0000313" key="5">
    <source>
        <dbReference type="Proteomes" id="UP000265100"/>
    </source>
</evidence>